<reference evidence="2" key="1">
    <citation type="journal article" date="2019" name="Int. J. Syst. Evol. Microbiol.">
        <title>The Global Catalogue of Microorganisms (GCM) 10K type strain sequencing project: providing services to taxonomists for standard genome sequencing and annotation.</title>
        <authorList>
            <consortium name="The Broad Institute Genomics Platform"/>
            <consortium name="The Broad Institute Genome Sequencing Center for Infectious Disease"/>
            <person name="Wu L."/>
            <person name="Ma J."/>
        </authorList>
    </citation>
    <scope>NUCLEOTIDE SEQUENCE [LARGE SCALE GENOMIC DNA]</scope>
    <source>
        <strain evidence="2">JCM 18410</strain>
    </source>
</reference>
<dbReference type="RefSeq" id="WP_345672113.1">
    <property type="nucleotide sequence ID" value="NZ_BAABKC010000128.1"/>
</dbReference>
<accession>A0ABP9LI56</accession>
<organism evidence="1 2">
    <name type="scientific">Streptomyces similanensis</name>
    <dbReference type="NCBI Taxonomy" id="1274988"/>
    <lineage>
        <taxon>Bacteria</taxon>
        <taxon>Bacillati</taxon>
        <taxon>Actinomycetota</taxon>
        <taxon>Actinomycetes</taxon>
        <taxon>Kitasatosporales</taxon>
        <taxon>Streptomycetaceae</taxon>
        <taxon>Streptomyces</taxon>
    </lineage>
</organism>
<proteinExistence type="predicted"/>
<protein>
    <submittedName>
        <fullName evidence="1">Uncharacterized protein</fullName>
    </submittedName>
</protein>
<sequence length="75" mass="8195">MAAVQNINLFTLYADLVTMTDPGESDPSKTVLTITAGELTDFADAVRAQERCLTEGGDEDEAWETARAHYNDSQL</sequence>
<gene>
    <name evidence="1" type="ORF">GCM10023336_70600</name>
</gene>
<keyword evidence="2" id="KW-1185">Reference proteome</keyword>
<name>A0ABP9LI56_9ACTN</name>
<comment type="caution">
    <text evidence="1">The sequence shown here is derived from an EMBL/GenBank/DDBJ whole genome shotgun (WGS) entry which is preliminary data.</text>
</comment>
<dbReference type="Proteomes" id="UP001500124">
    <property type="component" value="Unassembled WGS sequence"/>
</dbReference>
<dbReference type="EMBL" id="BAABKC010000128">
    <property type="protein sequence ID" value="GAA5078674.1"/>
    <property type="molecule type" value="Genomic_DNA"/>
</dbReference>
<evidence type="ECO:0000313" key="1">
    <source>
        <dbReference type="EMBL" id="GAA5078674.1"/>
    </source>
</evidence>
<evidence type="ECO:0000313" key="2">
    <source>
        <dbReference type="Proteomes" id="UP001500124"/>
    </source>
</evidence>